<organism evidence="2">
    <name type="scientific">Proteinivorax tanatarense</name>
    <dbReference type="NCBI Taxonomy" id="1260629"/>
    <lineage>
        <taxon>Bacteria</taxon>
        <taxon>Bacillati</taxon>
        <taxon>Bacillota</taxon>
        <taxon>Clostridia</taxon>
        <taxon>Eubacteriales</taxon>
        <taxon>Proteinivoracaceae</taxon>
        <taxon>Proteinivorax</taxon>
    </lineage>
</organism>
<dbReference type="Gene3D" id="3.30.70.1290">
    <property type="entry name" value="Transposase IS200-like"/>
    <property type="match status" value="1"/>
</dbReference>
<dbReference type="Pfam" id="PF01797">
    <property type="entry name" value="Y1_Tnp"/>
    <property type="match status" value="1"/>
</dbReference>
<dbReference type="InterPro" id="IPR002686">
    <property type="entry name" value="Transposase_17"/>
</dbReference>
<reference evidence="2" key="1">
    <citation type="journal article" date="2013" name="Extremophiles">
        <title>Proteinivorax tanatarense gen. nov., sp. nov., an anaerobic, haloalkaliphilic, proteolytic bacterium isolated from a decaying algal bloom, and proposal of Proteinivoraceae fam. nov.</title>
        <authorList>
            <person name="Kevbrin V."/>
            <person name="Boltyanskaya Y."/>
            <person name="Zhilina T."/>
            <person name="Kolganova T."/>
            <person name="Lavrentjeva E."/>
            <person name="Kuznetsov B."/>
        </authorList>
    </citation>
    <scope>NUCLEOTIDE SEQUENCE</scope>
    <source>
        <strain evidence="2">Z-910T</strain>
    </source>
</reference>
<protein>
    <submittedName>
        <fullName evidence="2">Transposase</fullName>
    </submittedName>
</protein>
<dbReference type="PANTHER" id="PTHR36966:SF1">
    <property type="entry name" value="REP-ASSOCIATED TYROSINE TRANSPOSASE"/>
    <property type="match status" value="1"/>
</dbReference>
<name>A0AAU7VN36_9FIRM</name>
<dbReference type="InterPro" id="IPR036515">
    <property type="entry name" value="Transposase_17_sf"/>
</dbReference>
<dbReference type="InterPro" id="IPR052715">
    <property type="entry name" value="RAYT_transposase"/>
</dbReference>
<dbReference type="GO" id="GO:0043565">
    <property type="term" value="F:sequence-specific DNA binding"/>
    <property type="evidence" value="ECO:0007669"/>
    <property type="project" value="TreeGrafter"/>
</dbReference>
<dbReference type="SUPFAM" id="SSF143422">
    <property type="entry name" value="Transposase IS200-like"/>
    <property type="match status" value="1"/>
</dbReference>
<dbReference type="GO" id="GO:0006313">
    <property type="term" value="P:DNA transposition"/>
    <property type="evidence" value="ECO:0007669"/>
    <property type="project" value="InterPro"/>
</dbReference>
<accession>A0AAU7VN36</accession>
<dbReference type="EMBL" id="CP158367">
    <property type="protein sequence ID" value="XBX75347.1"/>
    <property type="molecule type" value="Genomic_DNA"/>
</dbReference>
<proteinExistence type="predicted"/>
<dbReference type="GO" id="GO:0004803">
    <property type="term" value="F:transposase activity"/>
    <property type="evidence" value="ECO:0007669"/>
    <property type="project" value="InterPro"/>
</dbReference>
<sequence length="161" mass="19454">MPLKHYYQGHHYYFITTITKNRTPIFEDTIACELFLNILTYHKFNCNYNIIAFVIMPDHAHIVIQPTNEENNISLIMKKIKGSFSRCYNKKYHRHGAVFQQGFYDRIVKDEKELEKTIDYIHHNPVRSKLVSEADKYNYSSYNFYHNNYKRFSLILHNDFD</sequence>
<reference evidence="2" key="2">
    <citation type="submission" date="2024-06" db="EMBL/GenBank/DDBJ databases">
        <authorList>
            <person name="Petrova K.O."/>
            <person name="Toshchakov S.V."/>
            <person name="Boltjanskaja Y.V."/>
            <person name="Kevbrin V."/>
        </authorList>
    </citation>
    <scope>NUCLEOTIDE SEQUENCE</scope>
    <source>
        <strain evidence="2">Z-910T</strain>
    </source>
</reference>
<evidence type="ECO:0000259" key="1">
    <source>
        <dbReference type="SMART" id="SM01321"/>
    </source>
</evidence>
<dbReference type="RefSeq" id="WP_350344092.1">
    <property type="nucleotide sequence ID" value="NZ_CP158367.1"/>
</dbReference>
<dbReference type="AlphaFoldDB" id="A0AAU7VN36"/>
<dbReference type="NCBIfam" id="NF047646">
    <property type="entry name" value="REP_Tyr_transpos"/>
    <property type="match status" value="1"/>
</dbReference>
<gene>
    <name evidence="2" type="ORF">PRVXT_000466</name>
</gene>
<feature type="domain" description="Transposase IS200-like" evidence="1">
    <location>
        <begin position="8"/>
        <end position="124"/>
    </location>
</feature>
<dbReference type="PANTHER" id="PTHR36966">
    <property type="entry name" value="REP-ASSOCIATED TYROSINE TRANSPOSASE"/>
    <property type="match status" value="1"/>
</dbReference>
<evidence type="ECO:0000313" key="2">
    <source>
        <dbReference type="EMBL" id="XBX75347.1"/>
    </source>
</evidence>
<dbReference type="SMART" id="SM01321">
    <property type="entry name" value="Y1_Tnp"/>
    <property type="match status" value="1"/>
</dbReference>